<protein>
    <submittedName>
        <fullName evidence="1">Uncharacterized protein</fullName>
    </submittedName>
</protein>
<organism evidence="1 2">
    <name type="scientific">Microbacterium azadirachtae</name>
    <dbReference type="NCBI Taxonomy" id="582680"/>
    <lineage>
        <taxon>Bacteria</taxon>
        <taxon>Bacillati</taxon>
        <taxon>Actinomycetota</taxon>
        <taxon>Actinomycetes</taxon>
        <taxon>Micrococcales</taxon>
        <taxon>Microbacteriaceae</taxon>
        <taxon>Microbacterium</taxon>
    </lineage>
</organism>
<gene>
    <name evidence="1" type="ORF">RS86_03058</name>
</gene>
<accession>A0A0F0LF78</accession>
<dbReference type="AlphaFoldDB" id="A0A0F0LF78"/>
<dbReference type="PATRIC" id="fig|582680.6.peg.3134"/>
<comment type="caution">
    <text evidence="1">The sequence shown here is derived from an EMBL/GenBank/DDBJ whole genome shotgun (WGS) entry which is preliminary data.</text>
</comment>
<evidence type="ECO:0000313" key="1">
    <source>
        <dbReference type="EMBL" id="KJL31778.1"/>
    </source>
</evidence>
<name>A0A0F0LF78_9MICO</name>
<sequence length="134" mass="15149">MMSVMTSRSAAESARFIRYQSPTTSDAGINPGVFFLAGELGRGGLLSPADMRRWHAANEWYDAHCVDPSTIDPSLYARNPRAACWFRAEAGLVLEKVRLYLDILDSYDVPYERRESFRPGRILYQDETQIVATP</sequence>
<dbReference type="RefSeq" id="WP_082076817.1">
    <property type="nucleotide sequence ID" value="NZ_JYIX01000038.1"/>
</dbReference>
<dbReference type="STRING" id="582680.RS86_03058"/>
<dbReference type="Proteomes" id="UP000033740">
    <property type="component" value="Unassembled WGS sequence"/>
</dbReference>
<dbReference type="EMBL" id="JYIX01000038">
    <property type="protein sequence ID" value="KJL31778.1"/>
    <property type="molecule type" value="Genomic_DNA"/>
</dbReference>
<proteinExistence type="predicted"/>
<keyword evidence="2" id="KW-1185">Reference proteome</keyword>
<evidence type="ECO:0000313" key="2">
    <source>
        <dbReference type="Proteomes" id="UP000033740"/>
    </source>
</evidence>
<reference evidence="1 2" key="1">
    <citation type="submission" date="2015-02" db="EMBL/GenBank/DDBJ databases">
        <title>Draft genome sequences of ten Microbacterium spp. with emphasis on heavy metal contaminated environments.</title>
        <authorList>
            <person name="Corretto E."/>
        </authorList>
    </citation>
    <scope>NUCLEOTIDE SEQUENCE [LARGE SCALE GENOMIC DNA]</scope>
    <source>
        <strain evidence="1 2">ARN176</strain>
    </source>
</reference>